<name>A0AAD4QCS6_9AGAM</name>
<reference evidence="2" key="1">
    <citation type="submission" date="2022-01" db="EMBL/GenBank/DDBJ databases">
        <title>Comparative genomics reveals a dynamic genome evolution in the ectomycorrhizal milk-cap (Lactarius) mushrooms.</title>
        <authorList>
            <consortium name="DOE Joint Genome Institute"/>
            <person name="Lebreton A."/>
            <person name="Tang N."/>
            <person name="Kuo A."/>
            <person name="LaButti K."/>
            <person name="Drula E."/>
            <person name="Barry K."/>
            <person name="Clum A."/>
            <person name="Lipzen A."/>
            <person name="Mousain D."/>
            <person name="Ng V."/>
            <person name="Wang R."/>
            <person name="Wang X."/>
            <person name="Dai Y."/>
            <person name="Henrissat B."/>
            <person name="Grigoriev I.V."/>
            <person name="Guerin-Laguette A."/>
            <person name="Yu F."/>
            <person name="Martin F.M."/>
        </authorList>
    </citation>
    <scope>NUCLEOTIDE SEQUENCE</scope>
    <source>
        <strain evidence="2">QP</strain>
    </source>
</reference>
<dbReference type="Pfam" id="PF12937">
    <property type="entry name" value="F-box-like"/>
    <property type="match status" value="1"/>
</dbReference>
<dbReference type="EMBL" id="JAKELL010000035">
    <property type="protein sequence ID" value="KAH8989721.1"/>
    <property type="molecule type" value="Genomic_DNA"/>
</dbReference>
<protein>
    <recommendedName>
        <fullName evidence="1">F-box domain-containing protein</fullName>
    </recommendedName>
</protein>
<comment type="caution">
    <text evidence="2">The sequence shown here is derived from an EMBL/GenBank/DDBJ whole genome shotgun (WGS) entry which is preliminary data.</text>
</comment>
<gene>
    <name evidence="2" type="ORF">EDB92DRAFT_2115213</name>
</gene>
<dbReference type="Gene3D" id="1.20.1280.50">
    <property type="match status" value="1"/>
</dbReference>
<evidence type="ECO:0000313" key="3">
    <source>
        <dbReference type="Proteomes" id="UP001201163"/>
    </source>
</evidence>
<dbReference type="AlphaFoldDB" id="A0AAD4QCS6"/>
<evidence type="ECO:0000259" key="1">
    <source>
        <dbReference type="Pfam" id="PF12937"/>
    </source>
</evidence>
<accession>A0AAD4QCS6</accession>
<feature type="domain" description="F-box" evidence="1">
    <location>
        <begin position="23"/>
        <end position="76"/>
    </location>
</feature>
<dbReference type="InterPro" id="IPR001810">
    <property type="entry name" value="F-box_dom"/>
</dbReference>
<sequence>MNRGQDSPNLSSSSRPSCAAQLHTLPVELLAHIFTFCTEAPDSPPLPYPAWLPITHVCHHWRTISLNHAPLWASITCGLSLRWVKAFMERSRTMLMDFDIRVDPLWAYTRNHNAGLYHDDIIQILADFTRVRSLRLTGSRRTILPIVDSLRSSLPIQSLSFCLHDHGEKFVLSDDLFGGKAPIRRLQFIGNGAIVAPHWLLRGVTHFTSTETMLSELLDVLRHMSALTYFEFRPGYLCWKTSDVDELRSSPIQMPQLRNLVVRPTGPTHFRLLNQLLLLHAGAKRRLELGAQGSYDWIVNEDCMDGLSSVVEAVNGFQHIHLSGGRKAGWFRMWTGGAATTWEDAEFCLCAEWTEVPKYQRYLHGNVSASHLIALCDVLGAARVHRLVINTPSLGMSKSYWWELLETLPGVEELELYSTSVDALGSAWMENTAKRARKAPAVLPVLRKVRIRVSEFDQPSHQYAIIGDIPARRIVRLPNSTEGDITSSLEAVSAEKELEDMSSGLLRLLQGLARPISYQPTVESTLADAEHRFERPDSLRQHSFAPTRYSLRRSPSRPITLLSDLFGERAPTRK</sequence>
<dbReference type="Proteomes" id="UP001201163">
    <property type="component" value="Unassembled WGS sequence"/>
</dbReference>
<organism evidence="2 3">
    <name type="scientific">Lactarius akahatsu</name>
    <dbReference type="NCBI Taxonomy" id="416441"/>
    <lineage>
        <taxon>Eukaryota</taxon>
        <taxon>Fungi</taxon>
        <taxon>Dikarya</taxon>
        <taxon>Basidiomycota</taxon>
        <taxon>Agaricomycotina</taxon>
        <taxon>Agaricomycetes</taxon>
        <taxon>Russulales</taxon>
        <taxon>Russulaceae</taxon>
        <taxon>Lactarius</taxon>
    </lineage>
</organism>
<proteinExistence type="predicted"/>
<keyword evidence="3" id="KW-1185">Reference proteome</keyword>
<evidence type="ECO:0000313" key="2">
    <source>
        <dbReference type="EMBL" id="KAH8989721.1"/>
    </source>
</evidence>